<proteinExistence type="predicted"/>
<gene>
    <name evidence="1" type="ORF">S03H2_19503</name>
</gene>
<feature type="non-terminal residue" evidence="1">
    <location>
        <position position="1"/>
    </location>
</feature>
<protein>
    <submittedName>
        <fullName evidence="1">Uncharacterized protein</fullName>
    </submittedName>
</protein>
<name>X1GLN0_9ZZZZ</name>
<organism evidence="1">
    <name type="scientific">marine sediment metagenome</name>
    <dbReference type="NCBI Taxonomy" id="412755"/>
    <lineage>
        <taxon>unclassified sequences</taxon>
        <taxon>metagenomes</taxon>
        <taxon>ecological metagenomes</taxon>
    </lineage>
</organism>
<sequence>EDIEQQKKKKDKKLDEGYIYEPMETIDVEYWKDEVLDYEENKLALILRSAFLNIKHGDRLTMDDKRQLAVVVTGSYLKNCEKKGEDEDE</sequence>
<reference evidence="1" key="1">
    <citation type="journal article" date="2014" name="Front. Microbiol.">
        <title>High frequency of phylogenetically diverse reductive dehalogenase-homologous genes in deep subseafloor sedimentary metagenomes.</title>
        <authorList>
            <person name="Kawai M."/>
            <person name="Futagami T."/>
            <person name="Toyoda A."/>
            <person name="Takaki Y."/>
            <person name="Nishi S."/>
            <person name="Hori S."/>
            <person name="Arai W."/>
            <person name="Tsubouchi T."/>
            <person name="Morono Y."/>
            <person name="Uchiyama I."/>
            <person name="Ito T."/>
            <person name="Fujiyama A."/>
            <person name="Inagaki F."/>
            <person name="Takami H."/>
        </authorList>
    </citation>
    <scope>NUCLEOTIDE SEQUENCE</scope>
    <source>
        <strain evidence="1">Expedition CK06-06</strain>
    </source>
</reference>
<comment type="caution">
    <text evidence="1">The sequence shown here is derived from an EMBL/GenBank/DDBJ whole genome shotgun (WGS) entry which is preliminary data.</text>
</comment>
<evidence type="ECO:0000313" key="1">
    <source>
        <dbReference type="EMBL" id="GAH45765.1"/>
    </source>
</evidence>
<dbReference type="EMBL" id="BARU01010189">
    <property type="protein sequence ID" value="GAH45765.1"/>
    <property type="molecule type" value="Genomic_DNA"/>
</dbReference>
<accession>X1GLN0</accession>
<dbReference type="AlphaFoldDB" id="X1GLN0"/>